<evidence type="ECO:0000256" key="2">
    <source>
        <dbReference type="ARBA" id="ARBA00022475"/>
    </source>
</evidence>
<evidence type="ECO:0000313" key="9">
    <source>
        <dbReference type="EMBL" id="TPG12427.1"/>
    </source>
</evidence>
<reference evidence="9 10" key="1">
    <citation type="journal article" date="2019" name="Environ. Microbiol.">
        <title>Species interactions and distinct microbial communities in high Arctic permafrost affected cryosols are associated with the CH4 and CO2 gas fluxes.</title>
        <authorList>
            <person name="Altshuler I."/>
            <person name="Hamel J."/>
            <person name="Turney S."/>
            <person name="Magnuson E."/>
            <person name="Levesque R."/>
            <person name="Greer C."/>
            <person name="Whyte L.G."/>
        </authorList>
    </citation>
    <scope>NUCLEOTIDE SEQUENCE [LARGE SCALE GENOMIC DNA]</scope>
    <source>
        <strain evidence="9 10">S5.1</strain>
    </source>
</reference>
<feature type="transmembrane region" description="Helical" evidence="8">
    <location>
        <begin position="258"/>
        <end position="281"/>
    </location>
</feature>
<evidence type="ECO:0000256" key="5">
    <source>
        <dbReference type="ARBA" id="ARBA00022692"/>
    </source>
</evidence>
<feature type="transmembrane region" description="Helical" evidence="8">
    <location>
        <begin position="210"/>
        <end position="233"/>
    </location>
</feature>
<dbReference type="GO" id="GO:0005886">
    <property type="term" value="C:plasma membrane"/>
    <property type="evidence" value="ECO:0007669"/>
    <property type="project" value="UniProtKB-SubCell"/>
</dbReference>
<dbReference type="EMBL" id="RCZK01000006">
    <property type="protein sequence ID" value="TPG12427.1"/>
    <property type="molecule type" value="Genomic_DNA"/>
</dbReference>
<dbReference type="AlphaFoldDB" id="A0A502CGX9"/>
<dbReference type="PANTHER" id="PTHR33908:SF11">
    <property type="entry name" value="MEMBRANE PROTEIN"/>
    <property type="match status" value="1"/>
</dbReference>
<evidence type="ECO:0000313" key="10">
    <source>
        <dbReference type="Proteomes" id="UP000318413"/>
    </source>
</evidence>
<feature type="transmembrane region" description="Helical" evidence="8">
    <location>
        <begin position="168"/>
        <end position="198"/>
    </location>
</feature>
<evidence type="ECO:0000256" key="1">
    <source>
        <dbReference type="ARBA" id="ARBA00004651"/>
    </source>
</evidence>
<dbReference type="PANTHER" id="PTHR33908">
    <property type="entry name" value="MANNOSYLTRANSFERASE YKCB-RELATED"/>
    <property type="match status" value="1"/>
</dbReference>
<evidence type="ECO:0000256" key="8">
    <source>
        <dbReference type="SAM" id="Phobius"/>
    </source>
</evidence>
<evidence type="ECO:0000256" key="3">
    <source>
        <dbReference type="ARBA" id="ARBA00022676"/>
    </source>
</evidence>
<evidence type="ECO:0000256" key="7">
    <source>
        <dbReference type="ARBA" id="ARBA00023136"/>
    </source>
</evidence>
<gene>
    <name evidence="9" type="ORF">EAH84_09770</name>
</gene>
<proteinExistence type="predicted"/>
<keyword evidence="2" id="KW-1003">Cell membrane</keyword>
<name>A0A502CGX9_9SPHN</name>
<organism evidence="9 10">
    <name type="scientific">Sphingomonas oligophenolica</name>
    <dbReference type="NCBI Taxonomy" id="301154"/>
    <lineage>
        <taxon>Bacteria</taxon>
        <taxon>Pseudomonadati</taxon>
        <taxon>Pseudomonadota</taxon>
        <taxon>Alphaproteobacteria</taxon>
        <taxon>Sphingomonadales</taxon>
        <taxon>Sphingomonadaceae</taxon>
        <taxon>Sphingomonas</taxon>
    </lineage>
</organism>
<evidence type="ECO:0000256" key="4">
    <source>
        <dbReference type="ARBA" id="ARBA00022679"/>
    </source>
</evidence>
<dbReference type="GO" id="GO:0016763">
    <property type="term" value="F:pentosyltransferase activity"/>
    <property type="evidence" value="ECO:0007669"/>
    <property type="project" value="TreeGrafter"/>
</dbReference>
<keyword evidence="6 8" id="KW-1133">Transmembrane helix</keyword>
<comment type="subcellular location">
    <subcellularLocation>
        <location evidence="1">Cell membrane</location>
        <topology evidence="1">Multi-pass membrane protein</topology>
    </subcellularLocation>
</comment>
<sequence length="481" mass="51105">MGDWMSTRRSGWWLFAALAMLALLLRLPDIGNPLIDLDDQLYLLVGDRMRAGAIPYVDIWDRKPVGLFVIYWMARSLGGDKWQVYQLLALAVAAGTASLVGLLAQRAAGSASSLRVGIAAGAVYLVWIALLGGRGGQSPVFYNPMMAGAAWLTWRATTAEAHQRRWGIAAMLLAGLALQVKPAAVFEGVWFGIALLVAAWRTGERRAMPLYAGSLVAAALLPTLLAFGVYAAIGHADAWWFANVRSIFLRATTPGEHAAMRLGGITLVLLVPFTVAVVGLARAAQGRWLIAGWLIAAIAGLLAIPPYFNHYALPLVVPIAVLAGVAMAASRPLTWLVAAAGAGMLLFSGYPHLGETPRARRQVAAAVALVNRYRGAGCLFAFSAPPVLYEASDSCLPTRWPFETHLTLLAEAPAIGVNPRAEVARVLAVRPPVIVAGRAIGPFDPAVYAATAAVLARDYRPVGTALGATVYALKRRPADNP</sequence>
<dbReference type="Proteomes" id="UP000318413">
    <property type="component" value="Unassembled WGS sequence"/>
</dbReference>
<feature type="transmembrane region" description="Helical" evidence="8">
    <location>
        <begin position="82"/>
        <end position="104"/>
    </location>
</feature>
<evidence type="ECO:0000256" key="6">
    <source>
        <dbReference type="ARBA" id="ARBA00022989"/>
    </source>
</evidence>
<comment type="caution">
    <text evidence="9">The sequence shown here is derived from an EMBL/GenBank/DDBJ whole genome shotgun (WGS) entry which is preliminary data.</text>
</comment>
<keyword evidence="3" id="KW-0328">Glycosyltransferase</keyword>
<accession>A0A502CGX9</accession>
<dbReference type="GO" id="GO:0009103">
    <property type="term" value="P:lipopolysaccharide biosynthetic process"/>
    <property type="evidence" value="ECO:0007669"/>
    <property type="project" value="UniProtKB-ARBA"/>
</dbReference>
<feature type="transmembrane region" description="Helical" evidence="8">
    <location>
        <begin position="288"/>
        <end position="305"/>
    </location>
</feature>
<feature type="transmembrane region" description="Helical" evidence="8">
    <location>
        <begin position="335"/>
        <end position="353"/>
    </location>
</feature>
<dbReference type="InterPro" id="IPR050297">
    <property type="entry name" value="LipidA_mod_glycosyltrf_83"/>
</dbReference>
<keyword evidence="5 8" id="KW-0812">Transmembrane</keyword>
<keyword evidence="10" id="KW-1185">Reference proteome</keyword>
<evidence type="ECO:0008006" key="11">
    <source>
        <dbReference type="Google" id="ProtNLM"/>
    </source>
</evidence>
<keyword evidence="7 8" id="KW-0472">Membrane</keyword>
<feature type="transmembrane region" description="Helical" evidence="8">
    <location>
        <begin position="116"/>
        <end position="136"/>
    </location>
</feature>
<keyword evidence="4" id="KW-0808">Transferase</keyword>
<protein>
    <recommendedName>
        <fullName evidence="11">Glycosyltransferase RgtA/B/C/D-like domain-containing protein</fullName>
    </recommendedName>
</protein>